<dbReference type="Proteomes" id="UP000825935">
    <property type="component" value="Chromosome 16"/>
</dbReference>
<sequence length="131" mass="14744">MRKDVESSLRGFVRRSIQHGSSRGQGAPGIGHSRSNSHSNSMTRELPVPRETPLNGILTRPEETRGKSHVDLVIHRRLKEGTQSEKNFADHARFSSIFSRLHSASAVGKKERHAELYMRKRWQSSCGEGGR</sequence>
<accession>A0A8T2T2B3</accession>
<proteinExistence type="predicted"/>
<organism evidence="2 3">
    <name type="scientific">Ceratopteris richardii</name>
    <name type="common">Triangle waterfern</name>
    <dbReference type="NCBI Taxonomy" id="49495"/>
    <lineage>
        <taxon>Eukaryota</taxon>
        <taxon>Viridiplantae</taxon>
        <taxon>Streptophyta</taxon>
        <taxon>Embryophyta</taxon>
        <taxon>Tracheophyta</taxon>
        <taxon>Polypodiopsida</taxon>
        <taxon>Polypodiidae</taxon>
        <taxon>Polypodiales</taxon>
        <taxon>Pteridineae</taxon>
        <taxon>Pteridaceae</taxon>
        <taxon>Parkerioideae</taxon>
        <taxon>Ceratopteris</taxon>
    </lineage>
</organism>
<protein>
    <submittedName>
        <fullName evidence="2">Uncharacterized protein</fullName>
    </submittedName>
</protein>
<feature type="compositionally biased region" description="Polar residues" evidence="1">
    <location>
        <begin position="33"/>
        <end position="43"/>
    </location>
</feature>
<feature type="region of interest" description="Disordered" evidence="1">
    <location>
        <begin position="1"/>
        <end position="68"/>
    </location>
</feature>
<dbReference type="AlphaFoldDB" id="A0A8T2T2B3"/>
<gene>
    <name evidence="2" type="ORF">KP509_16G011800</name>
</gene>
<comment type="caution">
    <text evidence="2">The sequence shown here is derived from an EMBL/GenBank/DDBJ whole genome shotgun (WGS) entry which is preliminary data.</text>
</comment>
<evidence type="ECO:0000256" key="1">
    <source>
        <dbReference type="SAM" id="MobiDB-lite"/>
    </source>
</evidence>
<name>A0A8T2T2B3_CERRI</name>
<evidence type="ECO:0000313" key="3">
    <source>
        <dbReference type="Proteomes" id="UP000825935"/>
    </source>
</evidence>
<evidence type="ECO:0000313" key="2">
    <source>
        <dbReference type="EMBL" id="KAH7387229.1"/>
    </source>
</evidence>
<keyword evidence="3" id="KW-1185">Reference proteome</keyword>
<dbReference type="EMBL" id="CM035421">
    <property type="protein sequence ID" value="KAH7387229.1"/>
    <property type="molecule type" value="Genomic_DNA"/>
</dbReference>
<reference evidence="2" key="1">
    <citation type="submission" date="2021-08" db="EMBL/GenBank/DDBJ databases">
        <title>WGS assembly of Ceratopteris richardii.</title>
        <authorList>
            <person name="Marchant D.B."/>
            <person name="Chen G."/>
            <person name="Jenkins J."/>
            <person name="Shu S."/>
            <person name="Leebens-Mack J."/>
            <person name="Grimwood J."/>
            <person name="Schmutz J."/>
            <person name="Soltis P."/>
            <person name="Soltis D."/>
            <person name="Chen Z.-H."/>
        </authorList>
    </citation>
    <scope>NUCLEOTIDE SEQUENCE</scope>
    <source>
        <strain evidence="2">Whitten #5841</strain>
        <tissue evidence="2">Leaf</tissue>
    </source>
</reference>